<keyword evidence="3" id="KW-1185">Reference proteome</keyword>
<evidence type="ECO:0000259" key="1">
    <source>
        <dbReference type="Pfam" id="PF13966"/>
    </source>
</evidence>
<protein>
    <recommendedName>
        <fullName evidence="1">Reverse transcriptase zinc-binding domain-containing protein</fullName>
    </recommendedName>
</protein>
<feature type="domain" description="Reverse transcriptase zinc-binding" evidence="1">
    <location>
        <begin position="13"/>
        <end position="62"/>
    </location>
</feature>
<sequence>MKHVFGNVRCGLIPPRIEMLAWFIISGGLNTKDILLKRGVIRQGEEACVLCGEEIESTNHLVDEWLIARYRRRTKRNQVTIRDEVKNPHWWQCYHYKERENLFVVGGYYTDETGTIKVWMGEEIEGISQGDAYIQGLESVVQFLLEDLKERNENTIMVSCRKDIANWLKGSN</sequence>
<evidence type="ECO:0000313" key="3">
    <source>
        <dbReference type="Proteomes" id="UP001341840"/>
    </source>
</evidence>
<accession>A0ABU6WIP4</accession>
<comment type="caution">
    <text evidence="2">The sequence shown here is derived from an EMBL/GenBank/DDBJ whole genome shotgun (WGS) entry which is preliminary data.</text>
</comment>
<proteinExistence type="predicted"/>
<evidence type="ECO:0000313" key="2">
    <source>
        <dbReference type="EMBL" id="MED6185169.1"/>
    </source>
</evidence>
<reference evidence="2 3" key="1">
    <citation type="journal article" date="2023" name="Plants (Basel)">
        <title>Bridging the Gap: Combining Genomics and Transcriptomics Approaches to Understand Stylosanthes scabra, an Orphan Legume from the Brazilian Caatinga.</title>
        <authorList>
            <person name="Ferreira-Neto J.R.C."/>
            <person name="da Silva M.D."/>
            <person name="Binneck E."/>
            <person name="de Melo N.F."/>
            <person name="da Silva R.H."/>
            <person name="de Melo A.L.T.M."/>
            <person name="Pandolfi V."/>
            <person name="Bustamante F.O."/>
            <person name="Brasileiro-Vidal A.C."/>
            <person name="Benko-Iseppon A.M."/>
        </authorList>
    </citation>
    <scope>NUCLEOTIDE SEQUENCE [LARGE SCALE GENOMIC DNA]</scope>
    <source>
        <tissue evidence="2">Leaves</tissue>
    </source>
</reference>
<dbReference type="Pfam" id="PF13966">
    <property type="entry name" value="zf-RVT"/>
    <property type="match status" value="1"/>
</dbReference>
<organism evidence="2 3">
    <name type="scientific">Stylosanthes scabra</name>
    <dbReference type="NCBI Taxonomy" id="79078"/>
    <lineage>
        <taxon>Eukaryota</taxon>
        <taxon>Viridiplantae</taxon>
        <taxon>Streptophyta</taxon>
        <taxon>Embryophyta</taxon>
        <taxon>Tracheophyta</taxon>
        <taxon>Spermatophyta</taxon>
        <taxon>Magnoliopsida</taxon>
        <taxon>eudicotyledons</taxon>
        <taxon>Gunneridae</taxon>
        <taxon>Pentapetalae</taxon>
        <taxon>rosids</taxon>
        <taxon>fabids</taxon>
        <taxon>Fabales</taxon>
        <taxon>Fabaceae</taxon>
        <taxon>Papilionoideae</taxon>
        <taxon>50 kb inversion clade</taxon>
        <taxon>dalbergioids sensu lato</taxon>
        <taxon>Dalbergieae</taxon>
        <taxon>Pterocarpus clade</taxon>
        <taxon>Stylosanthes</taxon>
    </lineage>
</organism>
<dbReference type="InterPro" id="IPR026960">
    <property type="entry name" value="RVT-Znf"/>
</dbReference>
<gene>
    <name evidence="2" type="ORF">PIB30_054469</name>
</gene>
<name>A0ABU6WIP4_9FABA</name>
<dbReference type="EMBL" id="JASCZI010181658">
    <property type="protein sequence ID" value="MED6185169.1"/>
    <property type="molecule type" value="Genomic_DNA"/>
</dbReference>
<dbReference type="Proteomes" id="UP001341840">
    <property type="component" value="Unassembled WGS sequence"/>
</dbReference>